<dbReference type="EMBL" id="JAJHJB010000030">
    <property type="protein sequence ID" value="MCC5467310.1"/>
    <property type="molecule type" value="Genomic_DNA"/>
</dbReference>
<reference evidence="3" key="1">
    <citation type="submission" date="2021-11" db="EMBL/GenBank/DDBJ databases">
        <title>Description of a new species Pelosinus isolated from the bottom sediments of Lake Baikal.</title>
        <authorList>
            <person name="Zakharyuk A."/>
        </authorList>
    </citation>
    <scope>NUCLEOTIDE SEQUENCE</scope>
    <source>
        <strain evidence="3">Bkl1</strain>
    </source>
</reference>
<keyword evidence="4" id="KW-1185">Reference proteome</keyword>
<feature type="coiled-coil region" evidence="1">
    <location>
        <begin position="74"/>
        <end position="101"/>
    </location>
</feature>
<gene>
    <name evidence="3" type="ORF">LMF89_18405</name>
</gene>
<name>A0ABS8HVW6_9FIRM</name>
<dbReference type="RefSeq" id="WP_229536326.1">
    <property type="nucleotide sequence ID" value="NZ_JAJHJB010000030.1"/>
</dbReference>
<keyword evidence="2" id="KW-0472">Membrane</keyword>
<evidence type="ECO:0000256" key="2">
    <source>
        <dbReference type="SAM" id="Phobius"/>
    </source>
</evidence>
<dbReference type="Proteomes" id="UP001165492">
    <property type="component" value="Unassembled WGS sequence"/>
</dbReference>
<keyword evidence="2" id="KW-1133">Transmembrane helix</keyword>
<organism evidence="3 4">
    <name type="scientific">Pelosinus baikalensis</name>
    <dbReference type="NCBI Taxonomy" id="2892015"/>
    <lineage>
        <taxon>Bacteria</taxon>
        <taxon>Bacillati</taxon>
        <taxon>Bacillota</taxon>
        <taxon>Negativicutes</taxon>
        <taxon>Selenomonadales</taxon>
        <taxon>Sporomusaceae</taxon>
        <taxon>Pelosinus</taxon>
    </lineage>
</organism>
<accession>A0ABS8HVW6</accession>
<comment type="caution">
    <text evidence="3">The sequence shown here is derived from an EMBL/GenBank/DDBJ whole genome shotgun (WGS) entry which is preliminary data.</text>
</comment>
<keyword evidence="1" id="KW-0175">Coiled coil</keyword>
<feature type="transmembrane region" description="Helical" evidence="2">
    <location>
        <begin position="20"/>
        <end position="38"/>
    </location>
</feature>
<evidence type="ECO:0000256" key="1">
    <source>
        <dbReference type="SAM" id="Coils"/>
    </source>
</evidence>
<evidence type="ECO:0000313" key="3">
    <source>
        <dbReference type="EMBL" id="MCC5467310.1"/>
    </source>
</evidence>
<keyword evidence="2" id="KW-0812">Transmembrane</keyword>
<evidence type="ECO:0000313" key="4">
    <source>
        <dbReference type="Proteomes" id="UP001165492"/>
    </source>
</evidence>
<protein>
    <submittedName>
        <fullName evidence="3">Uncharacterized protein</fullName>
    </submittedName>
</protein>
<sequence>MKEYKEVPDDSLFYDLTPEEIALLFYLLGIIMAQSLTIDEINLLANGLLETAQVMLVIAAQRVLINDVISAHQDEEEKKSTEKLELEVKKLQAKIEQLQKQINELKR</sequence>
<proteinExistence type="predicted"/>